<evidence type="ECO:0000259" key="1">
    <source>
        <dbReference type="Pfam" id="PF10551"/>
    </source>
</evidence>
<organism evidence="2 3">
    <name type="scientific">Brachionus calyciflorus</name>
    <dbReference type="NCBI Taxonomy" id="104777"/>
    <lineage>
        <taxon>Eukaryota</taxon>
        <taxon>Metazoa</taxon>
        <taxon>Spiralia</taxon>
        <taxon>Gnathifera</taxon>
        <taxon>Rotifera</taxon>
        <taxon>Eurotatoria</taxon>
        <taxon>Monogononta</taxon>
        <taxon>Pseudotrocha</taxon>
        <taxon>Ploima</taxon>
        <taxon>Brachionidae</taxon>
        <taxon>Brachionus</taxon>
    </lineage>
</organism>
<dbReference type="EMBL" id="CAJNOC010007332">
    <property type="protein sequence ID" value="CAF1096912.1"/>
    <property type="molecule type" value="Genomic_DNA"/>
</dbReference>
<dbReference type="AlphaFoldDB" id="A0A814NWP8"/>
<accession>A0A814NWP8</accession>
<proteinExistence type="predicted"/>
<keyword evidence="3" id="KW-1185">Reference proteome</keyword>
<dbReference type="OrthoDB" id="119028at2759"/>
<comment type="caution">
    <text evidence="2">The sequence shown here is derived from an EMBL/GenBank/DDBJ whole genome shotgun (WGS) entry which is preliminary data.</text>
</comment>
<evidence type="ECO:0000313" key="3">
    <source>
        <dbReference type="Proteomes" id="UP000663879"/>
    </source>
</evidence>
<name>A0A814NWP8_9BILA</name>
<dbReference type="Pfam" id="PF10551">
    <property type="entry name" value="MULE"/>
    <property type="match status" value="1"/>
</dbReference>
<dbReference type="InterPro" id="IPR018289">
    <property type="entry name" value="MULE_transposase_dom"/>
</dbReference>
<protein>
    <recommendedName>
        <fullName evidence="1">MULE transposase domain-containing protein</fullName>
    </recommendedName>
</protein>
<dbReference type="Proteomes" id="UP000663879">
    <property type="component" value="Unassembled WGS sequence"/>
</dbReference>
<feature type="domain" description="MULE transposase" evidence="1">
    <location>
        <begin position="58"/>
        <end position="140"/>
    </location>
</feature>
<sequence length="201" mass="23299">MTVEDLRNWVDSLKEIPDNHDQVFTVSEFTFDFKSINFHIFMTTRRLISFTRNANHIATDATYKLLWLNFPILLCGTTDANKAFHPFGMLITKNETENDFTFMFKTVRELSLQLYQWQYSASVFIADAAQANSNGFKNVFELNKRIIVLVQRSGSNFQPLAQKRGRGRPPKMSNVLNTDAEILQSNSITKKEEKKIRFNLS</sequence>
<gene>
    <name evidence="2" type="ORF">OXX778_LOCUS20954</name>
</gene>
<evidence type="ECO:0000313" key="2">
    <source>
        <dbReference type="EMBL" id="CAF1096912.1"/>
    </source>
</evidence>
<reference evidence="2" key="1">
    <citation type="submission" date="2021-02" db="EMBL/GenBank/DDBJ databases">
        <authorList>
            <person name="Nowell W R."/>
        </authorList>
    </citation>
    <scope>NUCLEOTIDE SEQUENCE</scope>
    <source>
        <strain evidence="2">Ploen Becks lab</strain>
    </source>
</reference>